<evidence type="ECO:0000313" key="6">
    <source>
        <dbReference type="EMBL" id="CBN79229.1"/>
    </source>
</evidence>
<feature type="region of interest" description="Disordered" evidence="3">
    <location>
        <begin position="1"/>
        <end position="61"/>
    </location>
</feature>
<dbReference type="Gene3D" id="1.10.1280.10">
    <property type="entry name" value="Di-copper center containing domain from catechol oxidase"/>
    <property type="match status" value="1"/>
</dbReference>
<dbReference type="STRING" id="2880.D8LC46"/>
<keyword evidence="7" id="KW-1185">Reference proteome</keyword>
<dbReference type="PANTHER" id="PTHR11474:SF126">
    <property type="entry name" value="TYROSINASE-LIKE PROTEIN TYR-1-RELATED"/>
    <property type="match status" value="1"/>
</dbReference>
<accession>D8LC46</accession>
<dbReference type="OMA" id="WDYTEDI"/>
<dbReference type="AlphaFoldDB" id="D8LC46"/>
<feature type="domain" description="Tyrosinase copper-binding" evidence="5">
    <location>
        <begin position="312"/>
        <end position="506"/>
    </location>
</feature>
<dbReference type="Proteomes" id="UP000002630">
    <property type="component" value="Linkage Group LG08"/>
</dbReference>
<evidence type="ECO:0000313" key="7">
    <source>
        <dbReference type="Proteomes" id="UP000002630"/>
    </source>
</evidence>
<dbReference type="InParanoid" id="D8LC46"/>
<dbReference type="Pfam" id="PF00264">
    <property type="entry name" value="Tyrosinase"/>
    <property type="match status" value="1"/>
</dbReference>
<dbReference type="OrthoDB" id="6132182at2759"/>
<evidence type="ECO:0000256" key="1">
    <source>
        <dbReference type="ARBA" id="ARBA00022723"/>
    </source>
</evidence>
<feature type="compositionally biased region" description="Basic and acidic residues" evidence="3">
    <location>
        <begin position="40"/>
        <end position="54"/>
    </location>
</feature>
<feature type="transmembrane region" description="Helical" evidence="4">
    <location>
        <begin position="64"/>
        <end position="86"/>
    </location>
</feature>
<dbReference type="SUPFAM" id="SSF48056">
    <property type="entry name" value="Di-copper centre-containing domain"/>
    <property type="match status" value="1"/>
</dbReference>
<feature type="region of interest" description="Disordered" evidence="3">
    <location>
        <begin position="122"/>
        <end position="160"/>
    </location>
</feature>
<keyword evidence="1" id="KW-0479">Metal-binding</keyword>
<evidence type="ECO:0000259" key="5">
    <source>
        <dbReference type="Pfam" id="PF00264"/>
    </source>
</evidence>
<dbReference type="InterPro" id="IPR050316">
    <property type="entry name" value="Tyrosinase/Hemocyanin"/>
</dbReference>
<evidence type="ECO:0000256" key="4">
    <source>
        <dbReference type="SAM" id="Phobius"/>
    </source>
</evidence>
<protein>
    <recommendedName>
        <fullName evidence="5">Tyrosinase copper-binding domain-containing protein</fullName>
    </recommendedName>
</protein>
<evidence type="ECO:0000256" key="2">
    <source>
        <dbReference type="ARBA" id="ARBA00023008"/>
    </source>
</evidence>
<dbReference type="PANTHER" id="PTHR11474">
    <property type="entry name" value="TYROSINASE FAMILY MEMBER"/>
    <property type="match status" value="1"/>
</dbReference>
<proteinExistence type="predicted"/>
<dbReference type="InterPro" id="IPR002227">
    <property type="entry name" value="Tyrosinase_Cu-bd"/>
</dbReference>
<feature type="region of interest" description="Disordered" evidence="3">
    <location>
        <begin position="759"/>
        <end position="778"/>
    </location>
</feature>
<dbReference type="EMBL" id="FN647683">
    <property type="protein sequence ID" value="CBN79229.1"/>
    <property type="molecule type" value="Genomic_DNA"/>
</dbReference>
<keyword evidence="2" id="KW-0186">Copper</keyword>
<evidence type="ECO:0000256" key="3">
    <source>
        <dbReference type="SAM" id="MobiDB-lite"/>
    </source>
</evidence>
<keyword evidence="4" id="KW-0812">Transmembrane</keyword>
<dbReference type="EMBL" id="FN649733">
    <property type="protein sequence ID" value="CBN79229.1"/>
    <property type="molecule type" value="Genomic_DNA"/>
</dbReference>
<gene>
    <name evidence="6" type="ORF">Esi_0010_0167</name>
</gene>
<sequence length="801" mass="88980">MSLQYARQKYGSVEDPTKSRRAVSPTPTARGDDAGAAERVSFDFDPSRALRGESADDQGGGKRWFTLTVAGVLAVGVMMALTHAGYRLPKVTRTTTDVGSQGHTPSLIRADEAKILPSEDLAVEDDEKKQVARPFPIADVSPRAEDETPPAAAEDGQLSGEEIPRLSFEATNFYQLRDGKPAQDYPWLKDVKLIEPHRETTFTVSSPRDGFDYRWRVFAGSAAEGELCTEATGPESTVVLTTLDENEVVLEEVDADGTVVRRRQEKVMVKYVRREIRTLTDDEREELFDAMFTLWSVRVDGGNGKELYGDDYADIFAINRLHYKGASPYECDHFHDGLGFLTNHIVITNTFEASLQTVNPKLTLPYWDFTIESSTAGTKGDGGYQSQTKSELFQESWFGTADPTDGQVKDGRWAYTEIPKMKVNDPGAVEPDVYSKLRAPWNVNDRPYLTRGMGKMCDAKVDEWYPWPTCETHYDLATGYSDFYSWVWYSLYDPHGPVHIWIGGVLDCEKTFGAIAELVGPSIAEDLALYSFIHRKNLFRDGIFSCVGSATVVQAPAEVLSSGQCGCRGYDLTQGDDYESIYYNIVDLDDLIGDFDADVKRQVVAALCTTTMNDGDHLQASSSLDPSFYATHPTMERLWMYAVLTGQITDFTWPDDDVTITKPDGTVEVESLSLYGETCQGHGGSDVFPFGILDSDTDGFEVKTGVKGMENGNTLTNRELLQAFDARSNSVSYVYDTFKWTHCEADGFDFNDAWNGAAQARPTSSSRRPSFKQGAPRAPMYNILEEKRAARAAKKATNLIN</sequence>
<keyword evidence="4" id="KW-1133">Transmembrane helix</keyword>
<dbReference type="GO" id="GO:0016491">
    <property type="term" value="F:oxidoreductase activity"/>
    <property type="evidence" value="ECO:0007669"/>
    <property type="project" value="InterPro"/>
</dbReference>
<name>D8LC46_ECTSI</name>
<dbReference type="GO" id="GO:0046872">
    <property type="term" value="F:metal ion binding"/>
    <property type="evidence" value="ECO:0007669"/>
    <property type="project" value="UniProtKB-KW"/>
</dbReference>
<organism evidence="6 7">
    <name type="scientific">Ectocarpus siliculosus</name>
    <name type="common">Brown alga</name>
    <name type="synonym">Conferva siliculosa</name>
    <dbReference type="NCBI Taxonomy" id="2880"/>
    <lineage>
        <taxon>Eukaryota</taxon>
        <taxon>Sar</taxon>
        <taxon>Stramenopiles</taxon>
        <taxon>Ochrophyta</taxon>
        <taxon>PX clade</taxon>
        <taxon>Phaeophyceae</taxon>
        <taxon>Ectocarpales</taxon>
        <taxon>Ectocarpaceae</taxon>
        <taxon>Ectocarpus</taxon>
    </lineage>
</organism>
<reference evidence="6 7" key="1">
    <citation type="journal article" date="2010" name="Nature">
        <title>The Ectocarpus genome and the independent evolution of multicellularity in brown algae.</title>
        <authorList>
            <person name="Cock J.M."/>
            <person name="Sterck L."/>
            <person name="Rouze P."/>
            <person name="Scornet D."/>
            <person name="Allen A.E."/>
            <person name="Amoutzias G."/>
            <person name="Anthouard V."/>
            <person name="Artiguenave F."/>
            <person name="Aury J.M."/>
            <person name="Badger J.H."/>
            <person name="Beszteri B."/>
            <person name="Billiau K."/>
            <person name="Bonnet E."/>
            <person name="Bothwell J.H."/>
            <person name="Bowler C."/>
            <person name="Boyen C."/>
            <person name="Brownlee C."/>
            <person name="Carrano C.J."/>
            <person name="Charrier B."/>
            <person name="Cho G.Y."/>
            <person name="Coelho S.M."/>
            <person name="Collen J."/>
            <person name="Corre E."/>
            <person name="Da Silva C."/>
            <person name="Delage L."/>
            <person name="Delaroque N."/>
            <person name="Dittami S.M."/>
            <person name="Doulbeau S."/>
            <person name="Elias M."/>
            <person name="Farnham G."/>
            <person name="Gachon C.M."/>
            <person name="Gschloessl B."/>
            <person name="Heesch S."/>
            <person name="Jabbari K."/>
            <person name="Jubin C."/>
            <person name="Kawai H."/>
            <person name="Kimura K."/>
            <person name="Kloareg B."/>
            <person name="Kupper F.C."/>
            <person name="Lang D."/>
            <person name="Le Bail A."/>
            <person name="Leblanc C."/>
            <person name="Lerouge P."/>
            <person name="Lohr M."/>
            <person name="Lopez P.J."/>
            <person name="Martens C."/>
            <person name="Maumus F."/>
            <person name="Michel G."/>
            <person name="Miranda-Saavedra D."/>
            <person name="Morales J."/>
            <person name="Moreau H."/>
            <person name="Motomura T."/>
            <person name="Nagasato C."/>
            <person name="Napoli C.A."/>
            <person name="Nelson D.R."/>
            <person name="Nyvall-Collen P."/>
            <person name="Peters A.F."/>
            <person name="Pommier C."/>
            <person name="Potin P."/>
            <person name="Poulain J."/>
            <person name="Quesneville H."/>
            <person name="Read B."/>
            <person name="Rensing S.A."/>
            <person name="Ritter A."/>
            <person name="Rousvoal S."/>
            <person name="Samanta M."/>
            <person name="Samson G."/>
            <person name="Schroeder D.C."/>
            <person name="Segurens B."/>
            <person name="Strittmatter M."/>
            <person name="Tonon T."/>
            <person name="Tregear J.W."/>
            <person name="Valentin K."/>
            <person name="von Dassow P."/>
            <person name="Yamagishi T."/>
            <person name="Van de Peer Y."/>
            <person name="Wincker P."/>
        </authorList>
    </citation>
    <scope>NUCLEOTIDE SEQUENCE [LARGE SCALE GENOMIC DNA]</scope>
    <source>
        <strain evidence="7">Ec32 / CCAP1310/4</strain>
    </source>
</reference>
<dbReference type="InterPro" id="IPR008922">
    <property type="entry name" value="Di-copper_centre_dom_sf"/>
</dbReference>
<keyword evidence="4" id="KW-0472">Membrane</keyword>